<feature type="domain" description="PafC HTH" evidence="2">
    <location>
        <begin position="7"/>
        <end position="126"/>
    </location>
</feature>
<evidence type="ECO:0000313" key="5">
    <source>
        <dbReference type="Proteomes" id="UP000250222"/>
    </source>
</evidence>
<feature type="domain" description="WCX" evidence="3">
    <location>
        <begin position="242"/>
        <end position="313"/>
    </location>
</feature>
<dbReference type="GO" id="GO:0000502">
    <property type="term" value="C:proteasome complex"/>
    <property type="evidence" value="ECO:0007669"/>
    <property type="project" value="UniProtKB-KW"/>
</dbReference>
<dbReference type="OrthoDB" id="3268930at2"/>
<proteinExistence type="predicted"/>
<organism evidence="4 5">
    <name type="scientific">Georgenia satyanarayanai</name>
    <dbReference type="NCBI Taxonomy" id="860221"/>
    <lineage>
        <taxon>Bacteria</taxon>
        <taxon>Bacillati</taxon>
        <taxon>Actinomycetota</taxon>
        <taxon>Actinomycetes</taxon>
        <taxon>Micrococcales</taxon>
        <taxon>Bogoriellaceae</taxon>
        <taxon>Georgenia</taxon>
    </lineage>
</organism>
<dbReference type="Pfam" id="PF13280">
    <property type="entry name" value="WYL"/>
    <property type="match status" value="1"/>
</dbReference>
<dbReference type="AlphaFoldDB" id="A0A2Y9C338"/>
<dbReference type="InterPro" id="IPR043839">
    <property type="entry name" value="PafC_HTH"/>
</dbReference>
<gene>
    <name evidence="4" type="ORF">SAMN05216184_101768</name>
</gene>
<dbReference type="Proteomes" id="UP000250222">
    <property type="component" value="Unassembled WGS sequence"/>
</dbReference>
<evidence type="ECO:0000259" key="3">
    <source>
        <dbReference type="Pfam" id="PF25583"/>
    </source>
</evidence>
<evidence type="ECO:0000313" key="4">
    <source>
        <dbReference type="EMBL" id="SSA37153.1"/>
    </source>
</evidence>
<feature type="domain" description="WYL" evidence="1">
    <location>
        <begin position="148"/>
        <end position="215"/>
    </location>
</feature>
<reference evidence="4 5" key="1">
    <citation type="submission" date="2016-10" db="EMBL/GenBank/DDBJ databases">
        <authorList>
            <person name="Cai Z."/>
        </authorList>
    </citation>
    <scope>NUCLEOTIDE SEQUENCE [LARGE SCALE GENOMIC DNA]</scope>
    <source>
        <strain evidence="4 5">CGMCC 1.10826</strain>
    </source>
</reference>
<evidence type="ECO:0000259" key="1">
    <source>
        <dbReference type="Pfam" id="PF13280"/>
    </source>
</evidence>
<keyword evidence="5" id="KW-1185">Reference proteome</keyword>
<dbReference type="InterPro" id="IPR026881">
    <property type="entry name" value="WYL_dom"/>
</dbReference>
<dbReference type="PIRSF" id="PIRSF016838">
    <property type="entry name" value="PafC"/>
    <property type="match status" value="1"/>
</dbReference>
<dbReference type="EMBL" id="UETB01000001">
    <property type="protein sequence ID" value="SSA37153.1"/>
    <property type="molecule type" value="Genomic_DNA"/>
</dbReference>
<dbReference type="InterPro" id="IPR057727">
    <property type="entry name" value="WCX_dom"/>
</dbReference>
<dbReference type="Pfam" id="PF19187">
    <property type="entry name" value="HTH_PafC"/>
    <property type="match status" value="1"/>
</dbReference>
<name>A0A2Y9C338_9MICO</name>
<dbReference type="PANTHER" id="PTHR34580:SF1">
    <property type="entry name" value="PROTEIN PAFC"/>
    <property type="match status" value="1"/>
</dbReference>
<protein>
    <submittedName>
        <fullName evidence="4">Proteasome accessory factor C</fullName>
    </submittedName>
</protein>
<keyword evidence="4" id="KW-0647">Proteasome</keyword>
<dbReference type="PANTHER" id="PTHR34580">
    <property type="match status" value="1"/>
</dbReference>
<evidence type="ECO:0000259" key="2">
    <source>
        <dbReference type="Pfam" id="PF19187"/>
    </source>
</evidence>
<dbReference type="Pfam" id="PF25583">
    <property type="entry name" value="WCX"/>
    <property type="match status" value="1"/>
</dbReference>
<dbReference type="RefSeq" id="WP_110851213.1">
    <property type="nucleotide sequence ID" value="NZ_QKLZ01000001.1"/>
</dbReference>
<dbReference type="PROSITE" id="PS52050">
    <property type="entry name" value="WYL"/>
    <property type="match status" value="1"/>
</dbReference>
<dbReference type="InterPro" id="IPR051534">
    <property type="entry name" value="CBASS_pafABC_assoc_protein"/>
</dbReference>
<accession>A0A2Y9C338</accession>
<sequence length="323" mass="34654">MPETTGERLTRLLALIAYLGENPGVPVAEVAAHFAVSERQVLADVNLLWVTGTPGYLPDDLIDFAADEYDRQVLTLTNPRGMDRPLRLGAHEALALLVALRPLEALSADGGIDDDVLRSTTAKLTAAAGEAARAAQAVDVHVSDASAALAPVRQALAAGRRLHLRYVSAADVVTERDVDPLELVWDGSRWYLRAWCHRVDGLRHFRLDRVLAAEVLATAAVHAPEATGRTTEPELDDDDLLAELELAPRARWLAERVPVVDHEDLPDGGMRVRLRVADPAWLANVVLGLGAEVRAVTPPELAAAVAQQAAEALAAYDDISSGS</sequence>
<dbReference type="InterPro" id="IPR028349">
    <property type="entry name" value="PafC-like"/>
</dbReference>